<proteinExistence type="predicted"/>
<dbReference type="Proteomes" id="UP000006334">
    <property type="component" value="Unassembled WGS sequence"/>
</dbReference>
<sequence>MSDSKRLVWFGAGEAALPKFELSEFTYVKFVEGDKDACKVLKKRFESQKKVDVLHHVVSESGGDVEFHIASLPEFSALSPFNQLTELFPGISVKEVMKTQSITFDDASNLLAGNENNITVVCDLLDKNGPLIDSLIRNSAWQYVCQLYIPIPSLALYAGESDSDTLIKQLKEQGFVIESVDSTDPDIPVAHLIRNPLWCELNQLKSYVSKVEQDHNEKVEALEKTLSESRGQIENITIESSRAQKNDKEAYEKKLNELNESQKVLSKELEVAKHKSAEFYSTNERLLTDFNDAKKELTNLEKTKNNLEIEKSELEKRNKHAVAERDALANELRSMQTEFSEQKELFSIENQQNTKKLETLALEKQALENRFKALEDDYNTSTSKLEDLHTLLKVTETKHASYNNEAAKKLETVLKELASAKTAKKNLEDERDRRLADSELKEETLKNKVTELEANIAKLAKTLQVSKEKQEICEQSMTNSEAEHAKEVKRLISELEICTKQKEEQTHWHQESKKWVEDLKRKIITLEKSLEDRQRSSDMALMLQTKAQADLDHLRVEYKELFKSKEQLIKLLTETKFGLLQAQDLYRKLELEHPEWLSVNNTSSENSQVQSSNSKT</sequence>
<keyword evidence="1" id="KW-0175">Coiled coil</keyword>
<dbReference type="EMBL" id="BAEN01000018">
    <property type="protein sequence ID" value="GAC13367.1"/>
    <property type="molecule type" value="Genomic_DNA"/>
</dbReference>
<comment type="caution">
    <text evidence="2">The sequence shown here is derived from an EMBL/GenBank/DDBJ whole genome shotgun (WGS) entry which is preliminary data.</text>
</comment>
<name>K6Y552_9ALTE</name>
<evidence type="ECO:0000313" key="3">
    <source>
        <dbReference type="Proteomes" id="UP000006334"/>
    </source>
</evidence>
<dbReference type="AlphaFoldDB" id="K6Y552"/>
<protein>
    <submittedName>
        <fullName evidence="2">Uncharacterized protein</fullName>
    </submittedName>
</protein>
<dbReference type="STRING" id="1127673.GLIP_0721"/>
<feature type="coiled-coil region" evidence="1">
    <location>
        <begin position="212"/>
        <end position="469"/>
    </location>
</feature>
<keyword evidence="3" id="KW-1185">Reference proteome</keyword>
<accession>K6Y552</accession>
<dbReference type="RefSeq" id="WP_008843187.1">
    <property type="nucleotide sequence ID" value="NZ_BAEN01000018.1"/>
</dbReference>
<evidence type="ECO:0000256" key="1">
    <source>
        <dbReference type="SAM" id="Coils"/>
    </source>
</evidence>
<dbReference type="OrthoDB" id="823440at2"/>
<reference evidence="2 3" key="1">
    <citation type="journal article" date="2017" name="Antonie Van Leeuwenhoek">
        <title>Rhizobium rhizosphaerae sp. nov., a novel species isolated from rice rhizosphere.</title>
        <authorList>
            <person name="Zhao J.J."/>
            <person name="Zhang J."/>
            <person name="Zhang R.J."/>
            <person name="Zhang C.W."/>
            <person name="Yin H.Q."/>
            <person name="Zhang X.X."/>
        </authorList>
    </citation>
    <scope>NUCLEOTIDE SEQUENCE [LARGE SCALE GENOMIC DNA]</scope>
    <source>
        <strain evidence="2 3">E3</strain>
    </source>
</reference>
<organism evidence="2 3">
    <name type="scientific">Aliiglaciecola lipolytica E3</name>
    <dbReference type="NCBI Taxonomy" id="1127673"/>
    <lineage>
        <taxon>Bacteria</taxon>
        <taxon>Pseudomonadati</taxon>
        <taxon>Pseudomonadota</taxon>
        <taxon>Gammaproteobacteria</taxon>
        <taxon>Alteromonadales</taxon>
        <taxon>Alteromonadaceae</taxon>
        <taxon>Aliiglaciecola</taxon>
    </lineage>
</organism>
<dbReference type="eggNOG" id="COG1196">
    <property type="taxonomic scope" value="Bacteria"/>
</dbReference>
<gene>
    <name evidence="2" type="ORF">GLIP_0721</name>
</gene>
<evidence type="ECO:0000313" key="2">
    <source>
        <dbReference type="EMBL" id="GAC13367.1"/>
    </source>
</evidence>